<evidence type="ECO:0000313" key="2">
    <source>
        <dbReference type="Proteomes" id="UP001157046"/>
    </source>
</evidence>
<accession>A0ABQ6JAQ8</accession>
<proteinExistence type="predicted"/>
<protein>
    <submittedName>
        <fullName evidence="1">Uncharacterized protein</fullName>
    </submittedName>
</protein>
<gene>
    <name evidence="1" type="ORF">GCM10025855_34900</name>
</gene>
<dbReference type="EMBL" id="BSUY01000001">
    <property type="protein sequence ID" value="GMA83957.1"/>
    <property type="molecule type" value="Genomic_DNA"/>
</dbReference>
<reference evidence="2" key="1">
    <citation type="journal article" date="2019" name="Int. J. Syst. Evol. Microbiol.">
        <title>The Global Catalogue of Microorganisms (GCM) 10K type strain sequencing project: providing services to taxonomists for standard genome sequencing and annotation.</title>
        <authorList>
            <consortium name="The Broad Institute Genomics Platform"/>
            <consortium name="The Broad Institute Genome Sequencing Center for Infectious Disease"/>
            <person name="Wu L."/>
            <person name="Ma J."/>
        </authorList>
    </citation>
    <scope>NUCLEOTIDE SEQUENCE [LARGE SCALE GENOMIC DNA]</scope>
    <source>
        <strain evidence="2">NBRC 102030</strain>
    </source>
</reference>
<name>A0ABQ6JAQ8_9GAMM</name>
<organism evidence="1 2">
    <name type="scientific">Shewanella glacialipiscicola</name>
    <dbReference type="NCBI Taxonomy" id="614069"/>
    <lineage>
        <taxon>Bacteria</taxon>
        <taxon>Pseudomonadati</taxon>
        <taxon>Pseudomonadota</taxon>
        <taxon>Gammaproteobacteria</taxon>
        <taxon>Alteromonadales</taxon>
        <taxon>Shewanellaceae</taxon>
        <taxon>Shewanella</taxon>
    </lineage>
</organism>
<comment type="caution">
    <text evidence="1">The sequence shown here is derived from an EMBL/GenBank/DDBJ whole genome shotgun (WGS) entry which is preliminary data.</text>
</comment>
<evidence type="ECO:0000313" key="1">
    <source>
        <dbReference type="EMBL" id="GMA83957.1"/>
    </source>
</evidence>
<keyword evidence="2" id="KW-1185">Reference proteome</keyword>
<dbReference type="Proteomes" id="UP001157046">
    <property type="component" value="Unassembled WGS sequence"/>
</dbReference>
<sequence length="62" mass="7065">MFYRLDVYLSNDTHKKGAKKPLYLDVIGQYMRVTDIKLVTKDGIYGLKKRDSCSTTTSCPST</sequence>